<feature type="domain" description="GST C-terminal" evidence="2">
    <location>
        <begin position="90"/>
        <end position="224"/>
    </location>
</feature>
<comment type="caution">
    <text evidence="3">The sequence shown here is derived from an EMBL/GenBank/DDBJ whole genome shotgun (WGS) entry which is preliminary data.</text>
</comment>
<dbReference type="SUPFAM" id="SSF47616">
    <property type="entry name" value="GST C-terminal domain-like"/>
    <property type="match status" value="1"/>
</dbReference>
<dbReference type="Gene3D" id="1.20.1050.10">
    <property type="match status" value="1"/>
</dbReference>
<dbReference type="EMBL" id="JYNE01000023">
    <property type="protein sequence ID" value="KNH02425.1"/>
    <property type="molecule type" value="Genomic_DNA"/>
</dbReference>
<reference evidence="3" key="1">
    <citation type="submission" date="2015-02" db="EMBL/GenBank/DDBJ databases">
        <authorList>
            <person name="Chooi Y.-H."/>
        </authorList>
    </citation>
    <scope>NUCLEOTIDE SEQUENCE [LARGE SCALE GENOMIC DNA]</scope>
    <source>
        <strain evidence="3">LAMA 915</strain>
    </source>
</reference>
<accession>A0A0L1KEH1</accession>
<dbReference type="InterPro" id="IPR004045">
    <property type="entry name" value="Glutathione_S-Trfase_N"/>
</dbReference>
<dbReference type="Proteomes" id="UP000037446">
    <property type="component" value="Unassembled WGS sequence"/>
</dbReference>
<dbReference type="RefSeq" id="WP_050600332.1">
    <property type="nucleotide sequence ID" value="NZ_JYNE01000023.1"/>
</dbReference>
<dbReference type="PANTHER" id="PTHR44051">
    <property type="entry name" value="GLUTATHIONE S-TRANSFERASE-RELATED"/>
    <property type="match status" value="1"/>
</dbReference>
<dbReference type="EC" id="2.5.1.18" evidence="3"/>
<organism evidence="3 4">
    <name type="scientific">Qipengyuania citrea LAMA 915</name>
    <dbReference type="NCBI Taxonomy" id="1306953"/>
    <lineage>
        <taxon>Bacteria</taxon>
        <taxon>Pseudomonadati</taxon>
        <taxon>Pseudomonadota</taxon>
        <taxon>Alphaproteobacteria</taxon>
        <taxon>Sphingomonadales</taxon>
        <taxon>Erythrobacteraceae</taxon>
        <taxon>Qipengyuania</taxon>
    </lineage>
</organism>
<dbReference type="Gene3D" id="3.40.30.10">
    <property type="entry name" value="Glutaredoxin"/>
    <property type="match status" value="1"/>
</dbReference>
<dbReference type="InterPro" id="IPR036282">
    <property type="entry name" value="Glutathione-S-Trfase_C_sf"/>
</dbReference>
<dbReference type="PROSITE" id="PS50405">
    <property type="entry name" value="GST_CTER"/>
    <property type="match status" value="1"/>
</dbReference>
<gene>
    <name evidence="3" type="ORF">J121_2675</name>
</gene>
<dbReference type="GO" id="GO:0004364">
    <property type="term" value="F:glutathione transferase activity"/>
    <property type="evidence" value="ECO:0007669"/>
    <property type="project" value="UniProtKB-EC"/>
</dbReference>
<dbReference type="InterPro" id="IPR040079">
    <property type="entry name" value="Glutathione_S-Trfase"/>
</dbReference>
<evidence type="ECO:0000259" key="2">
    <source>
        <dbReference type="PROSITE" id="PS50405"/>
    </source>
</evidence>
<dbReference type="InterPro" id="IPR036249">
    <property type="entry name" value="Thioredoxin-like_sf"/>
</dbReference>
<evidence type="ECO:0000259" key="1">
    <source>
        <dbReference type="PROSITE" id="PS50404"/>
    </source>
</evidence>
<dbReference type="SFLD" id="SFLDS00019">
    <property type="entry name" value="Glutathione_Transferase_(cytos"/>
    <property type="match status" value="1"/>
</dbReference>
<dbReference type="SFLD" id="SFLDG00358">
    <property type="entry name" value="Main_(cytGST)"/>
    <property type="match status" value="1"/>
</dbReference>
<feature type="domain" description="GST N-terminal" evidence="1">
    <location>
        <begin position="1"/>
        <end position="87"/>
    </location>
</feature>
<dbReference type="PANTHER" id="PTHR44051:SF19">
    <property type="entry name" value="DISULFIDE-BOND OXIDOREDUCTASE YFCG"/>
    <property type="match status" value="1"/>
</dbReference>
<evidence type="ECO:0000313" key="4">
    <source>
        <dbReference type="Proteomes" id="UP000037446"/>
    </source>
</evidence>
<dbReference type="Pfam" id="PF13410">
    <property type="entry name" value="GST_C_2"/>
    <property type="match status" value="1"/>
</dbReference>
<dbReference type="InterPro" id="IPR010987">
    <property type="entry name" value="Glutathione-S-Trfase_C-like"/>
</dbReference>
<evidence type="ECO:0000313" key="3">
    <source>
        <dbReference type="EMBL" id="KNH02425.1"/>
    </source>
</evidence>
<dbReference type="Pfam" id="PF13409">
    <property type="entry name" value="GST_N_2"/>
    <property type="match status" value="1"/>
</dbReference>
<keyword evidence="3" id="KW-0808">Transferase</keyword>
<name>A0A0L1KEH1_9SPHN</name>
<dbReference type="SUPFAM" id="SSF52833">
    <property type="entry name" value="Thioredoxin-like"/>
    <property type="match status" value="1"/>
</dbReference>
<dbReference type="PROSITE" id="PS50404">
    <property type="entry name" value="GST_NTER"/>
    <property type="match status" value="1"/>
</dbReference>
<dbReference type="SFLD" id="SFLDG01151">
    <property type="entry name" value="Main.2:_Nu-like"/>
    <property type="match status" value="1"/>
</dbReference>
<proteinExistence type="predicted"/>
<dbReference type="STRING" id="1306953.J121_2675"/>
<dbReference type="AlphaFoldDB" id="A0A0L1KEH1"/>
<dbReference type="PATRIC" id="fig|1306953.7.peg.2764"/>
<sequence>MIEFFTAPAPNGWKVAIMLEECGLAYQPRWVNLAAGDQHSQEYLAINPNGRIPAITDHAPGDGGEPVTVFESGAVLLYLAEKAGRFLPTDLRGQSRVRQWLFWQVGHLGPTLGQHGHFHLYAEEKLPYAIERFHREALRVYGVMDRQLAQEEHLAGADYTIADMACFPWVRTWKAQGIPLADFPHVKRWYDALKTREGLRRGVALGSDMARRGEMSAAERQNLFGTAKARVQ</sequence>
<protein>
    <submittedName>
        <fullName evidence="3">Glutathione S-transferase</fullName>
        <ecNumber evidence="3">2.5.1.18</ecNumber>
    </submittedName>
</protein>
<dbReference type="CDD" id="cd03048">
    <property type="entry name" value="GST_N_Ure2p_like"/>
    <property type="match status" value="1"/>
</dbReference>